<proteinExistence type="inferred from homology"/>
<keyword evidence="5" id="KW-0378">Hydrolase</keyword>
<dbReference type="Pfam" id="PF00782">
    <property type="entry name" value="DSPc"/>
    <property type="match status" value="1"/>
</dbReference>
<dbReference type="Gene3D" id="3.90.190.10">
    <property type="entry name" value="Protein tyrosine phosphatase superfamily"/>
    <property type="match status" value="1"/>
</dbReference>
<dbReference type="GO" id="GO:0043409">
    <property type="term" value="P:negative regulation of MAPK cascade"/>
    <property type="evidence" value="ECO:0007669"/>
    <property type="project" value="TreeGrafter"/>
</dbReference>
<dbReference type="GO" id="GO:0005634">
    <property type="term" value="C:nucleus"/>
    <property type="evidence" value="ECO:0007669"/>
    <property type="project" value="UniProtKB-SubCell"/>
</dbReference>
<evidence type="ECO:0000256" key="7">
    <source>
        <dbReference type="ARBA" id="ARBA00023242"/>
    </source>
</evidence>
<dbReference type="InterPro" id="IPR003595">
    <property type="entry name" value="Tyr_Pase_cat"/>
</dbReference>
<feature type="domain" description="Tyrosine specific protein phosphatases" evidence="12">
    <location>
        <begin position="81"/>
        <end position="141"/>
    </location>
</feature>
<evidence type="ECO:0000256" key="3">
    <source>
        <dbReference type="ARBA" id="ARBA00008601"/>
    </source>
</evidence>
<organism evidence="13 14">
    <name type="scientific">Spirodela intermedia</name>
    <name type="common">Intermediate duckweed</name>
    <dbReference type="NCBI Taxonomy" id="51605"/>
    <lineage>
        <taxon>Eukaryota</taxon>
        <taxon>Viridiplantae</taxon>
        <taxon>Streptophyta</taxon>
        <taxon>Embryophyta</taxon>
        <taxon>Tracheophyta</taxon>
        <taxon>Spermatophyta</taxon>
        <taxon>Magnoliopsida</taxon>
        <taxon>Liliopsida</taxon>
        <taxon>Araceae</taxon>
        <taxon>Lemnoideae</taxon>
        <taxon>Spirodela</taxon>
    </lineage>
</organism>
<sequence length="187" mass="21079">MDALLRGLYAAEYARRDNTPCLIEEGLFLGSVGAAFRRDALKELNVTHILTVAKSLEPAFPNDFVYKKIEVLDSPYMDLAQHFDACIEFIDEARREGGAVLVHCFAGRSRSVTIVAAYLMKKHHMSVYEALTQVKIKRPQISPNHGFIQQLEAFERLLRAPKLSWLTLSCDDVCFHPAHADAETSEK</sequence>
<evidence type="ECO:0000313" key="14">
    <source>
        <dbReference type="Proteomes" id="UP000663760"/>
    </source>
</evidence>
<evidence type="ECO:0000256" key="8">
    <source>
        <dbReference type="ARBA" id="ARBA00047761"/>
    </source>
</evidence>
<evidence type="ECO:0000256" key="6">
    <source>
        <dbReference type="ARBA" id="ARBA00022912"/>
    </source>
</evidence>
<dbReference type="InterPro" id="IPR020422">
    <property type="entry name" value="TYR_PHOSPHATASE_DUAL_dom"/>
</dbReference>
<dbReference type="SMART" id="SM00404">
    <property type="entry name" value="PTPc_motif"/>
    <property type="match status" value="1"/>
</dbReference>
<comment type="catalytic activity">
    <reaction evidence="8">
        <text>O-phospho-L-seryl-[protein] + H2O = L-seryl-[protein] + phosphate</text>
        <dbReference type="Rhea" id="RHEA:20629"/>
        <dbReference type="Rhea" id="RHEA-COMP:9863"/>
        <dbReference type="Rhea" id="RHEA-COMP:11604"/>
        <dbReference type="ChEBI" id="CHEBI:15377"/>
        <dbReference type="ChEBI" id="CHEBI:29999"/>
        <dbReference type="ChEBI" id="CHEBI:43474"/>
        <dbReference type="ChEBI" id="CHEBI:83421"/>
        <dbReference type="EC" id="3.1.3.16"/>
    </reaction>
</comment>
<dbReference type="PANTHER" id="PTHR10159:SF511">
    <property type="entry name" value="DUAL SPECIFICITY PROTEIN PHOSPHATASE 1"/>
    <property type="match status" value="1"/>
</dbReference>
<comment type="catalytic activity">
    <reaction evidence="10">
        <text>O-phospho-L-tyrosyl-[protein] + H2O = L-tyrosyl-[protein] + phosphate</text>
        <dbReference type="Rhea" id="RHEA:10684"/>
        <dbReference type="Rhea" id="RHEA-COMP:10136"/>
        <dbReference type="Rhea" id="RHEA-COMP:20101"/>
        <dbReference type="ChEBI" id="CHEBI:15377"/>
        <dbReference type="ChEBI" id="CHEBI:43474"/>
        <dbReference type="ChEBI" id="CHEBI:46858"/>
        <dbReference type="ChEBI" id="CHEBI:61978"/>
        <dbReference type="EC" id="3.1.3.48"/>
    </reaction>
</comment>
<dbReference type="Proteomes" id="UP000663760">
    <property type="component" value="Chromosome 6"/>
</dbReference>
<comment type="subcellular location">
    <subcellularLocation>
        <location evidence="2">Cytoplasm</location>
    </subcellularLocation>
    <subcellularLocation>
        <location evidence="1">Nucleus</location>
    </subcellularLocation>
</comment>
<dbReference type="EMBL" id="LR746269">
    <property type="protein sequence ID" value="CAA7398788.1"/>
    <property type="molecule type" value="Genomic_DNA"/>
</dbReference>
<keyword evidence="7" id="KW-0539">Nucleus</keyword>
<dbReference type="PRINTS" id="PR01908">
    <property type="entry name" value="ADSPHPHTASE"/>
</dbReference>
<accession>A0A7I8KNW9</accession>
<dbReference type="CDD" id="cd14498">
    <property type="entry name" value="DSP"/>
    <property type="match status" value="1"/>
</dbReference>
<dbReference type="GO" id="GO:0033550">
    <property type="term" value="F:MAP kinase tyrosine phosphatase activity"/>
    <property type="evidence" value="ECO:0007669"/>
    <property type="project" value="TreeGrafter"/>
</dbReference>
<dbReference type="GO" id="GO:0017017">
    <property type="term" value="F:MAP kinase tyrosine/serine/threonine phosphatase activity"/>
    <property type="evidence" value="ECO:0007669"/>
    <property type="project" value="TreeGrafter"/>
</dbReference>
<dbReference type="InterPro" id="IPR000340">
    <property type="entry name" value="Dual-sp_phosphatase_cat-dom"/>
</dbReference>
<evidence type="ECO:0000256" key="2">
    <source>
        <dbReference type="ARBA" id="ARBA00004496"/>
    </source>
</evidence>
<dbReference type="SMART" id="SM00195">
    <property type="entry name" value="DSPc"/>
    <property type="match status" value="1"/>
</dbReference>
<evidence type="ECO:0000256" key="1">
    <source>
        <dbReference type="ARBA" id="ARBA00004123"/>
    </source>
</evidence>
<evidence type="ECO:0000259" key="12">
    <source>
        <dbReference type="PROSITE" id="PS50056"/>
    </source>
</evidence>
<gene>
    <name evidence="13" type="ORF">SI8410_06009453</name>
</gene>
<reference evidence="13" key="1">
    <citation type="submission" date="2020-02" db="EMBL/GenBank/DDBJ databases">
        <authorList>
            <person name="Scholz U."/>
            <person name="Mascher M."/>
            <person name="Fiebig A."/>
        </authorList>
    </citation>
    <scope>NUCLEOTIDE SEQUENCE</scope>
</reference>
<evidence type="ECO:0000259" key="11">
    <source>
        <dbReference type="PROSITE" id="PS50054"/>
    </source>
</evidence>
<evidence type="ECO:0000256" key="10">
    <source>
        <dbReference type="ARBA" id="ARBA00051722"/>
    </source>
</evidence>
<dbReference type="InterPro" id="IPR029021">
    <property type="entry name" value="Prot-tyrosine_phosphatase-like"/>
</dbReference>
<protein>
    <submittedName>
        <fullName evidence="13">Uncharacterized protein</fullName>
    </submittedName>
</protein>
<dbReference type="SUPFAM" id="SSF52799">
    <property type="entry name" value="(Phosphotyrosine protein) phosphatases II"/>
    <property type="match status" value="1"/>
</dbReference>
<comment type="similarity">
    <text evidence="3">Belongs to the protein-tyrosine phosphatase family. Non-receptor class dual specificity subfamily.</text>
</comment>
<keyword evidence="6" id="KW-0904">Protein phosphatase</keyword>
<dbReference type="PROSITE" id="PS50054">
    <property type="entry name" value="TYR_PHOSPHATASE_DUAL"/>
    <property type="match status" value="1"/>
</dbReference>
<evidence type="ECO:0000313" key="13">
    <source>
        <dbReference type="EMBL" id="CAA7398788.1"/>
    </source>
</evidence>
<dbReference type="GO" id="GO:0004722">
    <property type="term" value="F:protein serine/threonine phosphatase activity"/>
    <property type="evidence" value="ECO:0007669"/>
    <property type="project" value="UniProtKB-EC"/>
</dbReference>
<keyword evidence="14" id="KW-1185">Reference proteome</keyword>
<evidence type="ECO:0000256" key="4">
    <source>
        <dbReference type="ARBA" id="ARBA00022490"/>
    </source>
</evidence>
<evidence type="ECO:0000256" key="5">
    <source>
        <dbReference type="ARBA" id="ARBA00022801"/>
    </source>
</evidence>
<keyword evidence="4" id="KW-0963">Cytoplasm</keyword>
<dbReference type="GO" id="GO:0008330">
    <property type="term" value="F:protein tyrosine/threonine phosphatase activity"/>
    <property type="evidence" value="ECO:0007669"/>
    <property type="project" value="TreeGrafter"/>
</dbReference>
<dbReference type="FunFam" id="3.90.190.10:FF:000056">
    <property type="entry name" value="Dual specificity phosphatase 12"/>
    <property type="match status" value="1"/>
</dbReference>
<dbReference type="PANTHER" id="PTHR10159">
    <property type="entry name" value="DUAL SPECIFICITY PROTEIN PHOSPHATASE"/>
    <property type="match status" value="1"/>
</dbReference>
<dbReference type="PROSITE" id="PS50056">
    <property type="entry name" value="TYR_PHOSPHATASE_2"/>
    <property type="match status" value="1"/>
</dbReference>
<comment type="catalytic activity">
    <reaction evidence="9">
        <text>O-phospho-L-threonyl-[protein] + H2O = L-threonyl-[protein] + phosphate</text>
        <dbReference type="Rhea" id="RHEA:47004"/>
        <dbReference type="Rhea" id="RHEA-COMP:11060"/>
        <dbReference type="Rhea" id="RHEA-COMP:11605"/>
        <dbReference type="ChEBI" id="CHEBI:15377"/>
        <dbReference type="ChEBI" id="CHEBI:30013"/>
        <dbReference type="ChEBI" id="CHEBI:43474"/>
        <dbReference type="ChEBI" id="CHEBI:61977"/>
        <dbReference type="EC" id="3.1.3.16"/>
    </reaction>
</comment>
<feature type="domain" description="Tyrosine-protein phosphatase" evidence="11">
    <location>
        <begin position="19"/>
        <end position="160"/>
    </location>
</feature>
<dbReference type="InterPro" id="IPR000387">
    <property type="entry name" value="Tyr_Pase_dom"/>
</dbReference>
<dbReference type="GO" id="GO:0005737">
    <property type="term" value="C:cytoplasm"/>
    <property type="evidence" value="ECO:0007669"/>
    <property type="project" value="UniProtKB-SubCell"/>
</dbReference>
<dbReference type="AlphaFoldDB" id="A0A7I8KNW9"/>
<dbReference type="OrthoDB" id="10252009at2759"/>
<name>A0A7I8KNW9_SPIIN</name>
<evidence type="ECO:0000256" key="9">
    <source>
        <dbReference type="ARBA" id="ARBA00048336"/>
    </source>
</evidence>